<dbReference type="Gene3D" id="1.10.3210.10">
    <property type="entry name" value="Hypothetical protein af1432"/>
    <property type="match status" value="1"/>
</dbReference>
<dbReference type="NCBIfam" id="TIGR00277">
    <property type="entry name" value="HDIG"/>
    <property type="match status" value="1"/>
</dbReference>
<proteinExistence type="predicted"/>
<feature type="domain" description="HDOD" evidence="1">
    <location>
        <begin position="14"/>
        <end position="211"/>
    </location>
</feature>
<dbReference type="SUPFAM" id="SSF109604">
    <property type="entry name" value="HD-domain/PDEase-like"/>
    <property type="match status" value="1"/>
</dbReference>
<dbReference type="InterPro" id="IPR013976">
    <property type="entry name" value="HDOD"/>
</dbReference>
<dbReference type="PANTHER" id="PTHR33525">
    <property type="match status" value="1"/>
</dbReference>
<sequence length="281" mass="30765">MSRVEEILGLVKHVQPFPKVAQRVMGLLADPETDVRLLAEVIQYDEVITANVLKICNAPYFGLSRKVSSLREALVVIGDKNLKDIIITSSSARFYKGAVGSGYELEQGELWRHSVAVAIMVKQLVGKVQGVDSGAAFTAGLLHDIGKRFLSSFVSDDFERIMARVSEGERSFVEVEQEILGVSHANLGGIILKHWEFPEDIQQAVMLHHDPEVLSKEPLAALVALSNALVISMGIGVGADGLATKLQGEGLRRFGITRSHLDMCMANLLHELEEAEELLQL</sequence>
<dbReference type="SMART" id="SM00471">
    <property type="entry name" value="HDc"/>
    <property type="match status" value="1"/>
</dbReference>
<dbReference type="EMBL" id="DSDS01000164">
    <property type="protein sequence ID" value="HET98501.1"/>
    <property type="molecule type" value="Genomic_DNA"/>
</dbReference>
<dbReference type="PROSITE" id="PS51833">
    <property type="entry name" value="HDOD"/>
    <property type="match status" value="1"/>
</dbReference>
<dbReference type="Proteomes" id="UP000885986">
    <property type="component" value="Unassembled WGS sequence"/>
</dbReference>
<organism evidence="2">
    <name type="scientific">Desulfurivibrio alkaliphilus</name>
    <dbReference type="NCBI Taxonomy" id="427923"/>
    <lineage>
        <taxon>Bacteria</taxon>
        <taxon>Pseudomonadati</taxon>
        <taxon>Thermodesulfobacteriota</taxon>
        <taxon>Desulfobulbia</taxon>
        <taxon>Desulfobulbales</taxon>
        <taxon>Desulfobulbaceae</taxon>
        <taxon>Desulfurivibrio</taxon>
    </lineage>
</organism>
<name>A0A7C2TLN7_9BACT</name>
<reference evidence="2" key="1">
    <citation type="journal article" date="2020" name="mSystems">
        <title>Genome- and Community-Level Interaction Insights into Carbon Utilization and Element Cycling Functions of Hydrothermarchaeota in Hydrothermal Sediment.</title>
        <authorList>
            <person name="Zhou Z."/>
            <person name="Liu Y."/>
            <person name="Xu W."/>
            <person name="Pan J."/>
            <person name="Luo Z.H."/>
            <person name="Li M."/>
        </authorList>
    </citation>
    <scope>NUCLEOTIDE SEQUENCE [LARGE SCALE GENOMIC DNA]</scope>
    <source>
        <strain evidence="2">SpSt-1224</strain>
    </source>
</reference>
<dbReference type="InterPro" id="IPR052340">
    <property type="entry name" value="RNase_Y/CdgJ"/>
</dbReference>
<evidence type="ECO:0000259" key="1">
    <source>
        <dbReference type="PROSITE" id="PS51833"/>
    </source>
</evidence>
<accession>A0A7C2TLN7</accession>
<comment type="caution">
    <text evidence="2">The sequence shown here is derived from an EMBL/GenBank/DDBJ whole genome shotgun (WGS) entry which is preliminary data.</text>
</comment>
<dbReference type="InterPro" id="IPR006675">
    <property type="entry name" value="HDIG_dom"/>
</dbReference>
<protein>
    <submittedName>
        <fullName evidence="2">HDOD domain-containing protein</fullName>
    </submittedName>
</protein>
<dbReference type="PANTHER" id="PTHR33525:SF3">
    <property type="entry name" value="RIBONUCLEASE Y"/>
    <property type="match status" value="1"/>
</dbReference>
<dbReference type="AlphaFoldDB" id="A0A7C2TLN7"/>
<gene>
    <name evidence="2" type="ORF">ENN98_07425</name>
</gene>
<evidence type="ECO:0000313" key="2">
    <source>
        <dbReference type="EMBL" id="HET98501.1"/>
    </source>
</evidence>
<dbReference type="CDD" id="cd00077">
    <property type="entry name" value="HDc"/>
    <property type="match status" value="1"/>
</dbReference>
<dbReference type="InterPro" id="IPR003607">
    <property type="entry name" value="HD/PDEase_dom"/>
</dbReference>
<dbReference type="Pfam" id="PF08668">
    <property type="entry name" value="HDOD"/>
    <property type="match status" value="1"/>
</dbReference>